<evidence type="ECO:0000256" key="1">
    <source>
        <dbReference type="SAM" id="MobiDB-lite"/>
    </source>
</evidence>
<protein>
    <submittedName>
        <fullName evidence="3">Uncharacterized protein</fullName>
    </submittedName>
</protein>
<keyword evidence="2" id="KW-1133">Transmembrane helix</keyword>
<evidence type="ECO:0000313" key="3">
    <source>
        <dbReference type="EMBL" id="KAJ7384429.1"/>
    </source>
</evidence>
<accession>A0A9W9ZR25</accession>
<comment type="caution">
    <text evidence="3">The sequence shown here is derived from an EMBL/GenBank/DDBJ whole genome shotgun (WGS) entry which is preliminary data.</text>
</comment>
<keyword evidence="4" id="KW-1185">Reference proteome</keyword>
<name>A0A9W9ZR25_9CNID</name>
<feature type="transmembrane region" description="Helical" evidence="2">
    <location>
        <begin position="24"/>
        <end position="43"/>
    </location>
</feature>
<gene>
    <name evidence="3" type="ORF">OS493_021841</name>
</gene>
<dbReference type="EMBL" id="MU825887">
    <property type="protein sequence ID" value="KAJ7384429.1"/>
    <property type="molecule type" value="Genomic_DNA"/>
</dbReference>
<keyword evidence="2" id="KW-0812">Transmembrane</keyword>
<keyword evidence="2" id="KW-0472">Membrane</keyword>
<dbReference type="AlphaFoldDB" id="A0A9W9ZR25"/>
<reference evidence="3" key="1">
    <citation type="submission" date="2023-01" db="EMBL/GenBank/DDBJ databases">
        <title>Genome assembly of the deep-sea coral Lophelia pertusa.</title>
        <authorList>
            <person name="Herrera S."/>
            <person name="Cordes E."/>
        </authorList>
    </citation>
    <scope>NUCLEOTIDE SEQUENCE</scope>
    <source>
        <strain evidence="3">USNM1676648</strain>
        <tissue evidence="3">Polyp</tissue>
    </source>
</reference>
<dbReference type="OrthoDB" id="5966230at2759"/>
<evidence type="ECO:0000313" key="4">
    <source>
        <dbReference type="Proteomes" id="UP001163046"/>
    </source>
</evidence>
<organism evidence="3 4">
    <name type="scientific">Desmophyllum pertusum</name>
    <dbReference type="NCBI Taxonomy" id="174260"/>
    <lineage>
        <taxon>Eukaryota</taxon>
        <taxon>Metazoa</taxon>
        <taxon>Cnidaria</taxon>
        <taxon>Anthozoa</taxon>
        <taxon>Hexacorallia</taxon>
        <taxon>Scleractinia</taxon>
        <taxon>Caryophylliina</taxon>
        <taxon>Caryophylliidae</taxon>
        <taxon>Desmophyllum</taxon>
    </lineage>
</organism>
<dbReference type="Proteomes" id="UP001163046">
    <property type="component" value="Unassembled WGS sequence"/>
</dbReference>
<evidence type="ECO:0000256" key="2">
    <source>
        <dbReference type="SAM" id="Phobius"/>
    </source>
</evidence>
<sequence>MLSSSNYRELQDGRGTSKASRYSWSLQMFLLTVFVVIHCNLVFAKPLFLEMPFVKSQAFNQQSNDQDSQPRGDAFEPEERISQENDVTSDVNGFLEIPSAHNRTARNAHSCISGMVREYDPCRSSWVDKVQCSRSHPDCNHVIPTYGTPKCQTVFGFRQAKFIGQCDSLPIDCKCAA</sequence>
<proteinExistence type="predicted"/>
<feature type="region of interest" description="Disordered" evidence="1">
    <location>
        <begin position="60"/>
        <end position="83"/>
    </location>
</feature>
<feature type="compositionally biased region" description="Basic and acidic residues" evidence="1">
    <location>
        <begin position="68"/>
        <end position="83"/>
    </location>
</feature>